<protein>
    <recommendedName>
        <fullName evidence="17">UDP-N-acetylenolpyruvoylglucosamine reductase</fullName>
        <ecNumber evidence="17">1.3.1.98</ecNumber>
    </recommendedName>
    <alternativeName>
        <fullName evidence="17">UDP-N-acetylmuramate dehydrogenase</fullName>
    </alternativeName>
</protein>
<evidence type="ECO:0000256" key="10">
    <source>
        <dbReference type="ARBA" id="ARBA00022857"/>
    </source>
</evidence>
<comment type="catalytic activity">
    <reaction evidence="16 17">
        <text>UDP-N-acetyl-alpha-D-muramate + NADP(+) = UDP-N-acetyl-3-O-(1-carboxyvinyl)-alpha-D-glucosamine + NADPH + H(+)</text>
        <dbReference type="Rhea" id="RHEA:12248"/>
        <dbReference type="ChEBI" id="CHEBI:15378"/>
        <dbReference type="ChEBI" id="CHEBI:57783"/>
        <dbReference type="ChEBI" id="CHEBI:58349"/>
        <dbReference type="ChEBI" id="CHEBI:68483"/>
        <dbReference type="ChEBI" id="CHEBI:70757"/>
        <dbReference type="EC" id="1.3.1.98"/>
    </reaction>
</comment>
<comment type="pathway">
    <text evidence="4 17">Cell wall biogenesis; peptidoglycan biosynthesis.</text>
</comment>
<dbReference type="PROSITE" id="PS51387">
    <property type="entry name" value="FAD_PCMH"/>
    <property type="match status" value="1"/>
</dbReference>
<feature type="active site" evidence="17">
    <location>
        <position position="174"/>
    </location>
</feature>
<dbReference type="RefSeq" id="WP_131899423.1">
    <property type="nucleotide sequence ID" value="NZ_SMKZ01000045.1"/>
</dbReference>
<evidence type="ECO:0000256" key="5">
    <source>
        <dbReference type="ARBA" id="ARBA00010485"/>
    </source>
</evidence>
<dbReference type="Pfam" id="PF01565">
    <property type="entry name" value="FAD_binding_4"/>
    <property type="match status" value="1"/>
</dbReference>
<dbReference type="Gene3D" id="3.30.465.10">
    <property type="match status" value="1"/>
</dbReference>
<organism evidence="19 20">
    <name type="scientific">Jiangella asiatica</name>
    <dbReference type="NCBI Taxonomy" id="2530372"/>
    <lineage>
        <taxon>Bacteria</taxon>
        <taxon>Bacillati</taxon>
        <taxon>Actinomycetota</taxon>
        <taxon>Actinomycetes</taxon>
        <taxon>Jiangellales</taxon>
        <taxon>Jiangellaceae</taxon>
        <taxon>Jiangella</taxon>
    </lineage>
</organism>
<name>A0A4V2Z0G9_9ACTN</name>
<dbReference type="PANTHER" id="PTHR21071:SF4">
    <property type="entry name" value="UDP-N-ACETYLENOLPYRUVOYLGLUCOSAMINE REDUCTASE"/>
    <property type="match status" value="1"/>
</dbReference>
<evidence type="ECO:0000256" key="17">
    <source>
        <dbReference type="HAMAP-Rule" id="MF_00037"/>
    </source>
</evidence>
<dbReference type="GO" id="GO:0005829">
    <property type="term" value="C:cytosol"/>
    <property type="evidence" value="ECO:0007669"/>
    <property type="project" value="TreeGrafter"/>
</dbReference>
<evidence type="ECO:0000313" key="19">
    <source>
        <dbReference type="EMBL" id="TDE00918.1"/>
    </source>
</evidence>
<evidence type="ECO:0000256" key="9">
    <source>
        <dbReference type="ARBA" id="ARBA00022827"/>
    </source>
</evidence>
<comment type="subcellular location">
    <subcellularLocation>
        <location evidence="3 17">Cytoplasm</location>
    </subcellularLocation>
</comment>
<evidence type="ECO:0000256" key="2">
    <source>
        <dbReference type="ARBA" id="ARBA00003921"/>
    </source>
</evidence>
<comment type="cofactor">
    <cofactor evidence="1 17">
        <name>FAD</name>
        <dbReference type="ChEBI" id="CHEBI:57692"/>
    </cofactor>
</comment>
<dbReference type="NCBIfam" id="NF010478">
    <property type="entry name" value="PRK13903.1"/>
    <property type="match status" value="1"/>
</dbReference>
<dbReference type="GO" id="GO:0008762">
    <property type="term" value="F:UDP-N-acetylmuramate dehydrogenase activity"/>
    <property type="evidence" value="ECO:0007669"/>
    <property type="project" value="UniProtKB-UniRule"/>
</dbReference>
<keyword evidence="6 17" id="KW-0963">Cytoplasm</keyword>
<dbReference type="PANTHER" id="PTHR21071">
    <property type="entry name" value="UDP-N-ACETYLENOLPYRUVOYLGLUCOSAMINE REDUCTASE"/>
    <property type="match status" value="1"/>
</dbReference>
<reference evidence="19 20" key="1">
    <citation type="submission" date="2019-03" db="EMBL/GenBank/DDBJ databases">
        <title>Draft genome sequences of novel Actinobacteria.</title>
        <authorList>
            <person name="Sahin N."/>
            <person name="Ay H."/>
            <person name="Saygin H."/>
        </authorList>
    </citation>
    <scope>NUCLEOTIDE SEQUENCE [LARGE SCALE GENOMIC DNA]</scope>
    <source>
        <strain evidence="19 20">5K138</strain>
    </source>
</reference>
<dbReference type="InterPro" id="IPR016169">
    <property type="entry name" value="FAD-bd_PCMH_sub2"/>
</dbReference>
<dbReference type="InParanoid" id="A0A4V2Z0G9"/>
<keyword evidence="13 17" id="KW-0560">Oxidoreductase</keyword>
<comment type="similarity">
    <text evidence="5 17">Belongs to the MurB family.</text>
</comment>
<feature type="active site" description="Proton donor" evidence="17">
    <location>
        <position position="251"/>
    </location>
</feature>
<keyword evidence="15 17" id="KW-0961">Cell wall biogenesis/degradation</keyword>
<dbReference type="EC" id="1.3.1.98" evidence="17"/>
<keyword evidence="8 17" id="KW-0285">Flavoprotein</keyword>
<dbReference type="Gene3D" id="3.30.43.10">
    <property type="entry name" value="Uridine Diphospho-n-acetylenolpyruvylglucosamine Reductase, domain 2"/>
    <property type="match status" value="1"/>
</dbReference>
<proteinExistence type="inferred from homology"/>
<evidence type="ECO:0000256" key="7">
    <source>
        <dbReference type="ARBA" id="ARBA00022618"/>
    </source>
</evidence>
<evidence type="ECO:0000256" key="15">
    <source>
        <dbReference type="ARBA" id="ARBA00023316"/>
    </source>
</evidence>
<evidence type="ECO:0000256" key="16">
    <source>
        <dbReference type="ARBA" id="ARBA00048914"/>
    </source>
</evidence>
<keyword evidence="12 17" id="KW-0573">Peptidoglycan synthesis</keyword>
<evidence type="ECO:0000256" key="14">
    <source>
        <dbReference type="ARBA" id="ARBA00023306"/>
    </source>
</evidence>
<evidence type="ECO:0000313" key="20">
    <source>
        <dbReference type="Proteomes" id="UP000294739"/>
    </source>
</evidence>
<dbReference type="InterPro" id="IPR011601">
    <property type="entry name" value="MurB_C"/>
</dbReference>
<dbReference type="OrthoDB" id="9804753at2"/>
<comment type="function">
    <text evidence="2 17">Cell wall formation.</text>
</comment>
<keyword evidence="7 17" id="KW-0132">Cell division</keyword>
<dbReference type="UniPathway" id="UPA00219"/>
<dbReference type="InterPro" id="IPR036635">
    <property type="entry name" value="MurB_C_sf"/>
</dbReference>
<keyword evidence="9 17" id="KW-0274">FAD</keyword>
<evidence type="ECO:0000256" key="13">
    <source>
        <dbReference type="ARBA" id="ARBA00023002"/>
    </source>
</evidence>
<evidence type="ECO:0000256" key="12">
    <source>
        <dbReference type="ARBA" id="ARBA00022984"/>
    </source>
</evidence>
<dbReference type="SUPFAM" id="SSF56176">
    <property type="entry name" value="FAD-binding/transporter-associated domain-like"/>
    <property type="match status" value="1"/>
</dbReference>
<gene>
    <name evidence="17" type="primary">murB</name>
    <name evidence="19" type="ORF">E1269_24320</name>
</gene>
<dbReference type="Gene3D" id="3.90.78.10">
    <property type="entry name" value="UDP-N-acetylenolpyruvoylglucosamine reductase, C-terminal domain"/>
    <property type="match status" value="1"/>
</dbReference>
<evidence type="ECO:0000256" key="1">
    <source>
        <dbReference type="ARBA" id="ARBA00001974"/>
    </source>
</evidence>
<dbReference type="InterPro" id="IPR036318">
    <property type="entry name" value="FAD-bd_PCMH-like_sf"/>
</dbReference>
<dbReference type="FunCoup" id="A0A4V2Z0G9">
    <property type="interactions" value="92"/>
</dbReference>
<comment type="caution">
    <text evidence="19">The sequence shown here is derived from an EMBL/GenBank/DDBJ whole genome shotgun (WGS) entry which is preliminary data.</text>
</comment>
<dbReference type="EMBL" id="SMKZ01000045">
    <property type="protein sequence ID" value="TDE00918.1"/>
    <property type="molecule type" value="Genomic_DNA"/>
</dbReference>
<evidence type="ECO:0000256" key="11">
    <source>
        <dbReference type="ARBA" id="ARBA00022960"/>
    </source>
</evidence>
<dbReference type="InterPro" id="IPR003170">
    <property type="entry name" value="MurB"/>
</dbReference>
<keyword evidence="14 17" id="KW-0131">Cell cycle</keyword>
<sequence length="355" mass="37379">MRETLDVPLAGLTTLRVGGPAKRVVEATTEDELVASVRGCDERGEPVLLLGGGSNLVVDDAGFDGTVVKVATRGVEADTSASCDSGALAACGGVLVSAAAGEPWDDLVAYAIQREWSGIEALSGIPGLVGATPMQNVGAYGQEVAQTVWQVRTYDRQDRRIHTFANADCRFAYRDSRFKGADRYVVLTVSYQLREGDLGAPVAYPELARELGVAVGERARLTEVRAAVLALRAGKGMVLDPADHDTWSAGSFFTNPILDEAGAADLPEAAPRWPAGDGRVKTSAAWLIEHAGFTRGYAGGRRDVSLSTKHTLALTNRGEASTAELLALAREVRDGVRAAFGVELAPEPTLVGCSL</sequence>
<evidence type="ECO:0000256" key="6">
    <source>
        <dbReference type="ARBA" id="ARBA00022490"/>
    </source>
</evidence>
<dbReference type="GO" id="GO:0071555">
    <property type="term" value="P:cell wall organization"/>
    <property type="evidence" value="ECO:0007669"/>
    <property type="project" value="UniProtKB-KW"/>
</dbReference>
<accession>A0A4V2Z0G9</accession>
<dbReference type="InterPro" id="IPR016166">
    <property type="entry name" value="FAD-bd_PCMH"/>
</dbReference>
<dbReference type="Pfam" id="PF02873">
    <property type="entry name" value="MurB_C"/>
    <property type="match status" value="1"/>
</dbReference>
<dbReference type="GO" id="GO:0009252">
    <property type="term" value="P:peptidoglycan biosynthetic process"/>
    <property type="evidence" value="ECO:0007669"/>
    <property type="project" value="UniProtKB-UniRule"/>
</dbReference>
<evidence type="ECO:0000256" key="3">
    <source>
        <dbReference type="ARBA" id="ARBA00004496"/>
    </source>
</evidence>
<evidence type="ECO:0000256" key="4">
    <source>
        <dbReference type="ARBA" id="ARBA00004752"/>
    </source>
</evidence>
<dbReference type="HAMAP" id="MF_00037">
    <property type="entry name" value="MurB"/>
    <property type="match status" value="1"/>
</dbReference>
<feature type="domain" description="FAD-binding PCMH-type" evidence="18">
    <location>
        <begin position="17"/>
        <end position="231"/>
    </location>
</feature>
<evidence type="ECO:0000256" key="8">
    <source>
        <dbReference type="ARBA" id="ARBA00022630"/>
    </source>
</evidence>
<keyword evidence="20" id="KW-1185">Reference proteome</keyword>
<dbReference type="Proteomes" id="UP000294739">
    <property type="component" value="Unassembled WGS sequence"/>
</dbReference>
<dbReference type="InterPro" id="IPR016167">
    <property type="entry name" value="FAD-bd_PCMH_sub1"/>
</dbReference>
<dbReference type="InterPro" id="IPR006094">
    <property type="entry name" value="Oxid_FAD_bind_N"/>
</dbReference>
<dbReference type="SUPFAM" id="SSF56194">
    <property type="entry name" value="Uridine diphospho-N-Acetylenolpyruvylglucosamine reductase, MurB, C-terminal domain"/>
    <property type="match status" value="1"/>
</dbReference>
<dbReference type="AlphaFoldDB" id="A0A4V2Z0G9"/>
<keyword evidence="10 17" id="KW-0521">NADP</keyword>
<dbReference type="GO" id="GO:0051301">
    <property type="term" value="P:cell division"/>
    <property type="evidence" value="ECO:0007669"/>
    <property type="project" value="UniProtKB-KW"/>
</dbReference>
<evidence type="ECO:0000259" key="18">
    <source>
        <dbReference type="PROSITE" id="PS51387"/>
    </source>
</evidence>
<feature type="active site" evidence="17">
    <location>
        <position position="347"/>
    </location>
</feature>
<dbReference type="GO" id="GO:0008360">
    <property type="term" value="P:regulation of cell shape"/>
    <property type="evidence" value="ECO:0007669"/>
    <property type="project" value="UniProtKB-KW"/>
</dbReference>
<dbReference type="GO" id="GO:0071949">
    <property type="term" value="F:FAD binding"/>
    <property type="evidence" value="ECO:0007669"/>
    <property type="project" value="InterPro"/>
</dbReference>
<keyword evidence="11 17" id="KW-0133">Cell shape</keyword>